<reference evidence="1" key="1">
    <citation type="submission" date="2024-09" db="EMBL/GenBank/DDBJ databases">
        <title>Black Yeasts Isolated from many extreme environments.</title>
        <authorList>
            <person name="Coleine C."/>
            <person name="Stajich J.E."/>
            <person name="Selbmann L."/>
        </authorList>
    </citation>
    <scope>NUCLEOTIDE SEQUENCE</scope>
    <source>
        <strain evidence="1">CCFEE 5737</strain>
    </source>
</reference>
<proteinExistence type="predicted"/>
<name>A0ACC3DE65_9PEZI</name>
<keyword evidence="2" id="KW-1185">Reference proteome</keyword>
<evidence type="ECO:0000313" key="2">
    <source>
        <dbReference type="Proteomes" id="UP001186974"/>
    </source>
</evidence>
<evidence type="ECO:0000313" key="1">
    <source>
        <dbReference type="EMBL" id="KAK3066223.1"/>
    </source>
</evidence>
<accession>A0ACC3DE65</accession>
<gene>
    <name evidence="1" type="ORF">LTS18_001894</name>
</gene>
<dbReference type="Proteomes" id="UP001186974">
    <property type="component" value="Unassembled WGS sequence"/>
</dbReference>
<organism evidence="1 2">
    <name type="scientific">Coniosporium uncinatum</name>
    <dbReference type="NCBI Taxonomy" id="93489"/>
    <lineage>
        <taxon>Eukaryota</taxon>
        <taxon>Fungi</taxon>
        <taxon>Dikarya</taxon>
        <taxon>Ascomycota</taxon>
        <taxon>Pezizomycotina</taxon>
        <taxon>Dothideomycetes</taxon>
        <taxon>Dothideomycetes incertae sedis</taxon>
        <taxon>Coniosporium</taxon>
    </lineage>
</organism>
<dbReference type="EMBL" id="JAWDJW010005946">
    <property type="protein sequence ID" value="KAK3066223.1"/>
    <property type="molecule type" value="Genomic_DNA"/>
</dbReference>
<protein>
    <submittedName>
        <fullName evidence="1">Uncharacterized protein</fullName>
    </submittedName>
</protein>
<feature type="non-terminal residue" evidence="1">
    <location>
        <position position="230"/>
    </location>
</feature>
<comment type="caution">
    <text evidence="1">The sequence shown here is derived from an EMBL/GenBank/DDBJ whole genome shotgun (WGS) entry which is preliminary data.</text>
</comment>
<sequence length="230" mass="26140">MERDTQVPGLERQKSAEPVQALPEPPAAPLPTPTEGGRRGHKYASEYDLEKVMQESAALEQKRLEEQEREAQREREALEREADIPAMFTPAEREKRRFKDTNGLRNPADALKVFEFEPPSDNFSVDEHERMVEAYRETPKKWGIIASKLAGRTYKECINHYYHTKWYGEYKIRDKKGRLKGKRAKAINGKGKASHAISAMSMAEGDDPPVTESGRPKRAAAPTFGEKEAE</sequence>